<dbReference type="SUPFAM" id="SSF52833">
    <property type="entry name" value="Thioredoxin-like"/>
    <property type="match status" value="1"/>
</dbReference>
<dbReference type="InterPro" id="IPR010987">
    <property type="entry name" value="Glutathione-S-Trfase_C-like"/>
</dbReference>
<dbReference type="Gene3D" id="3.40.30.10">
    <property type="entry name" value="Glutaredoxin"/>
    <property type="match status" value="1"/>
</dbReference>
<sequence>MPTTKTFGVPSPANRAIGGVPEIHYFDSLSRGRGQVIRLMCEDAGLAYKDVRYSFDEFPSFKREQLTDLNPLGSLPLVLLNDKILTQSYAILRHFARQLGAYEGETEEEKYWTDVICDIVIDWRTKFVDAYFSDGREQTYGDYCRNTRPVFLKGLERHLESHSTSTSGSFVLGQKISYADLVLYQICHDDQLTQDGRAGLKEYPRLSQLVDAVENRPNVKEFLASDRYLG</sequence>
<dbReference type="Proteomes" id="UP000800092">
    <property type="component" value="Unassembled WGS sequence"/>
</dbReference>
<dbReference type="InterPro" id="IPR036282">
    <property type="entry name" value="Glutathione-S-Trfase_C_sf"/>
</dbReference>
<name>A0A6A6H613_VIRVR</name>
<dbReference type="InterPro" id="IPR004046">
    <property type="entry name" value="GST_C"/>
</dbReference>
<evidence type="ECO:0000259" key="2">
    <source>
        <dbReference type="PROSITE" id="PS50405"/>
    </source>
</evidence>
<dbReference type="GO" id="GO:0004364">
    <property type="term" value="F:glutathione transferase activity"/>
    <property type="evidence" value="ECO:0007669"/>
    <property type="project" value="TreeGrafter"/>
</dbReference>
<dbReference type="PANTHER" id="PTHR11571">
    <property type="entry name" value="GLUTATHIONE S-TRANSFERASE"/>
    <property type="match status" value="1"/>
</dbReference>
<dbReference type="CDD" id="cd03192">
    <property type="entry name" value="GST_C_Sigma_like"/>
    <property type="match status" value="1"/>
</dbReference>
<dbReference type="Gene3D" id="1.20.1050.10">
    <property type="match status" value="1"/>
</dbReference>
<keyword evidence="3" id="KW-0808">Transferase</keyword>
<protein>
    <submittedName>
        <fullName evidence="3">Glutathione S-transferase</fullName>
    </submittedName>
</protein>
<proteinExistence type="predicted"/>
<feature type="domain" description="GST N-terminal" evidence="1">
    <location>
        <begin position="21"/>
        <end position="103"/>
    </location>
</feature>
<evidence type="ECO:0000313" key="3">
    <source>
        <dbReference type="EMBL" id="KAF2233299.1"/>
    </source>
</evidence>
<reference evidence="3" key="1">
    <citation type="journal article" date="2020" name="Stud. Mycol.">
        <title>101 Dothideomycetes genomes: a test case for predicting lifestyles and emergence of pathogens.</title>
        <authorList>
            <person name="Haridas S."/>
            <person name="Albert R."/>
            <person name="Binder M."/>
            <person name="Bloem J."/>
            <person name="Labutti K."/>
            <person name="Salamov A."/>
            <person name="Andreopoulos B."/>
            <person name="Baker S."/>
            <person name="Barry K."/>
            <person name="Bills G."/>
            <person name="Bluhm B."/>
            <person name="Cannon C."/>
            <person name="Castanera R."/>
            <person name="Culley D."/>
            <person name="Daum C."/>
            <person name="Ezra D."/>
            <person name="Gonzalez J."/>
            <person name="Henrissat B."/>
            <person name="Kuo A."/>
            <person name="Liang C."/>
            <person name="Lipzen A."/>
            <person name="Lutzoni F."/>
            <person name="Magnuson J."/>
            <person name="Mondo S."/>
            <person name="Nolan M."/>
            <person name="Ohm R."/>
            <person name="Pangilinan J."/>
            <person name="Park H.-J."/>
            <person name="Ramirez L."/>
            <person name="Alfaro M."/>
            <person name="Sun H."/>
            <person name="Tritt A."/>
            <person name="Yoshinaga Y."/>
            <person name="Zwiers L.-H."/>
            <person name="Turgeon B."/>
            <person name="Goodwin S."/>
            <person name="Spatafora J."/>
            <person name="Crous P."/>
            <person name="Grigoriev I."/>
        </authorList>
    </citation>
    <scope>NUCLEOTIDE SEQUENCE</scope>
    <source>
        <strain evidence="3">Tuck. ex Michener</strain>
    </source>
</reference>
<dbReference type="EMBL" id="ML991808">
    <property type="protein sequence ID" value="KAF2233299.1"/>
    <property type="molecule type" value="Genomic_DNA"/>
</dbReference>
<dbReference type="InterPro" id="IPR050213">
    <property type="entry name" value="GST_superfamily"/>
</dbReference>
<dbReference type="AlphaFoldDB" id="A0A6A6H613"/>
<gene>
    <name evidence="3" type="ORF">EV356DRAFT_577737</name>
</gene>
<dbReference type="OrthoDB" id="414243at2759"/>
<dbReference type="InterPro" id="IPR040079">
    <property type="entry name" value="Glutathione_S-Trfase"/>
</dbReference>
<evidence type="ECO:0000313" key="4">
    <source>
        <dbReference type="Proteomes" id="UP000800092"/>
    </source>
</evidence>
<dbReference type="Pfam" id="PF02798">
    <property type="entry name" value="GST_N"/>
    <property type="match status" value="1"/>
</dbReference>
<evidence type="ECO:0000259" key="1">
    <source>
        <dbReference type="PROSITE" id="PS50404"/>
    </source>
</evidence>
<dbReference type="InterPro" id="IPR036249">
    <property type="entry name" value="Thioredoxin-like_sf"/>
</dbReference>
<organism evidence="3 4">
    <name type="scientific">Viridothelium virens</name>
    <name type="common">Speckled blister lichen</name>
    <name type="synonym">Trypethelium virens</name>
    <dbReference type="NCBI Taxonomy" id="1048519"/>
    <lineage>
        <taxon>Eukaryota</taxon>
        <taxon>Fungi</taxon>
        <taxon>Dikarya</taxon>
        <taxon>Ascomycota</taxon>
        <taxon>Pezizomycotina</taxon>
        <taxon>Dothideomycetes</taxon>
        <taxon>Dothideomycetes incertae sedis</taxon>
        <taxon>Trypetheliales</taxon>
        <taxon>Trypetheliaceae</taxon>
        <taxon>Viridothelium</taxon>
    </lineage>
</organism>
<dbReference type="Pfam" id="PF14497">
    <property type="entry name" value="GST_C_3"/>
    <property type="match status" value="1"/>
</dbReference>
<dbReference type="PANTHER" id="PTHR11571:SF150">
    <property type="entry name" value="GLUTATHIONE S-TRANSFERASE"/>
    <property type="match status" value="1"/>
</dbReference>
<dbReference type="PROSITE" id="PS50404">
    <property type="entry name" value="GST_NTER"/>
    <property type="match status" value="1"/>
</dbReference>
<dbReference type="CDD" id="cd03039">
    <property type="entry name" value="GST_N_Sigma_like"/>
    <property type="match status" value="1"/>
</dbReference>
<dbReference type="PROSITE" id="PS50405">
    <property type="entry name" value="GST_CTER"/>
    <property type="match status" value="1"/>
</dbReference>
<dbReference type="GO" id="GO:0006749">
    <property type="term" value="P:glutathione metabolic process"/>
    <property type="evidence" value="ECO:0007669"/>
    <property type="project" value="TreeGrafter"/>
</dbReference>
<keyword evidence="4" id="KW-1185">Reference proteome</keyword>
<dbReference type="SUPFAM" id="SSF47616">
    <property type="entry name" value="GST C-terminal domain-like"/>
    <property type="match status" value="1"/>
</dbReference>
<accession>A0A6A6H613</accession>
<dbReference type="SFLD" id="SFLDS00019">
    <property type="entry name" value="Glutathione_Transferase_(cytos"/>
    <property type="match status" value="1"/>
</dbReference>
<dbReference type="InterPro" id="IPR004045">
    <property type="entry name" value="Glutathione_S-Trfase_N"/>
</dbReference>
<feature type="domain" description="GST C-terminal" evidence="2">
    <location>
        <begin position="106"/>
        <end position="230"/>
    </location>
</feature>